<dbReference type="GO" id="GO:0034069">
    <property type="term" value="F:aminoglycoside N-acetyltransferase activity"/>
    <property type="evidence" value="ECO:0007669"/>
    <property type="project" value="TreeGrafter"/>
</dbReference>
<dbReference type="PROSITE" id="PS51186">
    <property type="entry name" value="GNAT"/>
    <property type="match status" value="1"/>
</dbReference>
<dbReference type="SUPFAM" id="SSF55718">
    <property type="entry name" value="SCP-like"/>
    <property type="match status" value="1"/>
</dbReference>
<dbReference type="InterPro" id="IPR036527">
    <property type="entry name" value="SCP2_sterol-bd_dom_sf"/>
</dbReference>
<keyword evidence="3" id="KW-1185">Reference proteome</keyword>
<dbReference type="Pfam" id="PF13530">
    <property type="entry name" value="SCP2_2"/>
    <property type="match status" value="1"/>
</dbReference>
<organism evidence="2 3">
    <name type="scientific">Paenibacillus sambharensis</name>
    <dbReference type="NCBI Taxonomy" id="1803190"/>
    <lineage>
        <taxon>Bacteria</taxon>
        <taxon>Bacillati</taxon>
        <taxon>Bacillota</taxon>
        <taxon>Bacilli</taxon>
        <taxon>Bacillales</taxon>
        <taxon>Paenibacillaceae</taxon>
        <taxon>Paenibacillus</taxon>
    </lineage>
</organism>
<evidence type="ECO:0000259" key="1">
    <source>
        <dbReference type="PROSITE" id="PS51186"/>
    </source>
</evidence>
<protein>
    <submittedName>
        <fullName evidence="2">GNAT family N-acetyltransferase</fullName>
    </submittedName>
</protein>
<dbReference type="OrthoDB" id="9768284at2"/>
<dbReference type="EMBL" id="QKRB01000035">
    <property type="protein sequence ID" value="PZD96887.1"/>
    <property type="molecule type" value="Genomic_DNA"/>
</dbReference>
<dbReference type="InterPro" id="IPR041380">
    <property type="entry name" value="Acetyltransf_17"/>
</dbReference>
<dbReference type="Gene3D" id="3.30.1050.10">
    <property type="entry name" value="SCP2 sterol-binding domain"/>
    <property type="match status" value="1"/>
</dbReference>
<dbReference type="CDD" id="cd04301">
    <property type="entry name" value="NAT_SF"/>
    <property type="match status" value="1"/>
</dbReference>
<dbReference type="InterPro" id="IPR025559">
    <property type="entry name" value="Eis_dom"/>
</dbReference>
<name>A0A2W1LZE5_9BACL</name>
<dbReference type="InterPro" id="IPR051554">
    <property type="entry name" value="Acetyltransferase_Eis"/>
</dbReference>
<dbReference type="Gene3D" id="3.40.630.30">
    <property type="match status" value="2"/>
</dbReference>
<dbReference type="PANTHER" id="PTHR37817:SF1">
    <property type="entry name" value="N-ACETYLTRANSFERASE EIS"/>
    <property type="match status" value="1"/>
</dbReference>
<evidence type="ECO:0000313" key="2">
    <source>
        <dbReference type="EMBL" id="PZD96887.1"/>
    </source>
</evidence>
<gene>
    <name evidence="2" type="ORF">DNH61_05055</name>
</gene>
<evidence type="ECO:0000313" key="3">
    <source>
        <dbReference type="Proteomes" id="UP000249522"/>
    </source>
</evidence>
<dbReference type="SUPFAM" id="SSF55729">
    <property type="entry name" value="Acyl-CoA N-acyltransferases (Nat)"/>
    <property type="match status" value="1"/>
</dbReference>
<dbReference type="InterPro" id="IPR016181">
    <property type="entry name" value="Acyl_CoA_acyltransferase"/>
</dbReference>
<comment type="caution">
    <text evidence="2">The sequence shown here is derived from an EMBL/GenBank/DDBJ whole genome shotgun (WGS) entry which is preliminary data.</text>
</comment>
<accession>A0A2W1LZE5</accession>
<keyword evidence="2" id="KW-0808">Transferase</keyword>
<feature type="domain" description="N-acetyltransferase" evidence="1">
    <location>
        <begin position="5"/>
        <end position="151"/>
    </location>
</feature>
<dbReference type="Pfam" id="PF13527">
    <property type="entry name" value="Acetyltransf_9"/>
    <property type="match status" value="1"/>
</dbReference>
<sequence length="395" mass="45902">MLAQVEIRQFRQDEFDTQMELLLYAFQAELTEEEREENRSQFKPEENWGAFEDGKLKASLSLHPLELYVNGGVYRMGGVASVASWPEERRKGLVAMLMSHALETMKKEGQTISCLHPFSFSFYHKYGYEMYCEYKRYVIETAFLPERQPYQGRIERRNGDIPLLDGIYRQYAVRYNGMLKRDESWWKESVFDRKPGHAAVYYRADGEPAGYMLYAVKDRVFTVHEFIPLDEEARTALWTFISNHDSMIDRVEMTVPINDYTSFVAGNPRFKQEIIPYFMARVVDVKPFLEQYKLQATGELHEFTIQLSDPYAPWNEGTWTVRISADGTASVQPCDKMEAHTPDASCDIQTLTAMLLSFKRPSLLSQAGRLSAGEQTIQLLERLIPDRTTYLTDFF</sequence>
<dbReference type="Proteomes" id="UP000249522">
    <property type="component" value="Unassembled WGS sequence"/>
</dbReference>
<dbReference type="AlphaFoldDB" id="A0A2W1LZE5"/>
<dbReference type="Pfam" id="PF17668">
    <property type="entry name" value="Acetyltransf_17"/>
    <property type="match status" value="1"/>
</dbReference>
<dbReference type="GO" id="GO:0030649">
    <property type="term" value="P:aminoglycoside antibiotic catabolic process"/>
    <property type="evidence" value="ECO:0007669"/>
    <property type="project" value="TreeGrafter"/>
</dbReference>
<dbReference type="PANTHER" id="PTHR37817">
    <property type="entry name" value="N-ACETYLTRANSFERASE EIS"/>
    <property type="match status" value="1"/>
</dbReference>
<proteinExistence type="predicted"/>
<dbReference type="InterPro" id="IPR000182">
    <property type="entry name" value="GNAT_dom"/>
</dbReference>
<reference evidence="2 3" key="1">
    <citation type="submission" date="2018-06" db="EMBL/GenBank/DDBJ databases">
        <title>Paenibacillus imtechensis sp. nov.</title>
        <authorList>
            <person name="Pinnaka A.K."/>
            <person name="Singh H."/>
            <person name="Kaur M."/>
        </authorList>
    </citation>
    <scope>NUCLEOTIDE SEQUENCE [LARGE SCALE GENOMIC DNA]</scope>
    <source>
        <strain evidence="2 3">SMB1</strain>
    </source>
</reference>